<protein>
    <submittedName>
        <fullName evidence="1">Uncharacterized protein</fullName>
    </submittedName>
</protein>
<reference evidence="2" key="1">
    <citation type="submission" date="2023-07" db="EMBL/GenBank/DDBJ databases">
        <title>30 novel species of actinomycetes from the DSMZ collection.</title>
        <authorList>
            <person name="Nouioui I."/>
        </authorList>
    </citation>
    <scope>NUCLEOTIDE SEQUENCE [LARGE SCALE GENOMIC DNA]</scope>
    <source>
        <strain evidence="2">DSM 41982</strain>
    </source>
</reference>
<dbReference type="EMBL" id="JAVRER010000002">
    <property type="protein sequence ID" value="MDT0414150.1"/>
    <property type="molecule type" value="Genomic_DNA"/>
</dbReference>
<evidence type="ECO:0000313" key="1">
    <source>
        <dbReference type="EMBL" id="MDT0414150.1"/>
    </source>
</evidence>
<proteinExistence type="predicted"/>
<name>A0ABD5E1H6_9ACTN</name>
<accession>A0ABD5E1H6</accession>
<dbReference type="Proteomes" id="UP001183607">
    <property type="component" value="Unassembled WGS sequence"/>
</dbReference>
<evidence type="ECO:0000313" key="2">
    <source>
        <dbReference type="Proteomes" id="UP001183607"/>
    </source>
</evidence>
<organism evidence="1 2">
    <name type="scientific">Streptomyces evansiae</name>
    <dbReference type="NCBI Taxonomy" id="3075535"/>
    <lineage>
        <taxon>Bacteria</taxon>
        <taxon>Bacillati</taxon>
        <taxon>Actinomycetota</taxon>
        <taxon>Actinomycetes</taxon>
        <taxon>Kitasatosporales</taxon>
        <taxon>Streptomycetaceae</taxon>
        <taxon>Streptomyces</taxon>
    </lineage>
</organism>
<gene>
    <name evidence="1" type="ORF">RM574_01485</name>
</gene>
<dbReference type="AlphaFoldDB" id="A0ABD5E1H6"/>
<sequence>MTEAADRGRGEPAVHIGSVEGSAFAIGDGNKVSYVRGGTAPADQAQAALLAAVTALRADLARFTATPDNAALDTELAAVEGEITTEGAASRGRLARLRDAVDVAGPLVAALASGTAVAESLVALLGG</sequence>
<dbReference type="RefSeq" id="WP_043255791.1">
    <property type="nucleotide sequence ID" value="NZ_JAVRER010000002.1"/>
</dbReference>
<comment type="caution">
    <text evidence="1">The sequence shown here is derived from an EMBL/GenBank/DDBJ whole genome shotgun (WGS) entry which is preliminary data.</text>
</comment>